<accession>A0A1E3UMQ9</accession>
<dbReference type="GO" id="GO:0005886">
    <property type="term" value="C:plasma membrane"/>
    <property type="evidence" value="ECO:0007669"/>
    <property type="project" value="TreeGrafter"/>
</dbReference>
<evidence type="ECO:0000256" key="4">
    <source>
        <dbReference type="ARBA" id="ARBA00022989"/>
    </source>
</evidence>
<evidence type="ECO:0000313" key="8">
    <source>
        <dbReference type="Proteomes" id="UP000094271"/>
    </source>
</evidence>
<evidence type="ECO:0000256" key="6">
    <source>
        <dbReference type="SAM" id="Phobius"/>
    </source>
</evidence>
<feature type="transmembrane region" description="Helical" evidence="6">
    <location>
        <begin position="331"/>
        <end position="352"/>
    </location>
</feature>
<proteinExistence type="inferred from homology"/>
<dbReference type="Pfam" id="PF02133">
    <property type="entry name" value="Transp_cyt_pur"/>
    <property type="match status" value="1"/>
</dbReference>
<evidence type="ECO:0008006" key="9">
    <source>
        <dbReference type="Google" id="ProtNLM"/>
    </source>
</evidence>
<dbReference type="AlphaFoldDB" id="A0A1E3UMQ9"/>
<keyword evidence="4 6" id="KW-1133">Transmembrane helix</keyword>
<feature type="transmembrane region" description="Helical" evidence="6">
    <location>
        <begin position="227"/>
        <end position="252"/>
    </location>
</feature>
<reference evidence="7 8" key="1">
    <citation type="submission" date="2016-08" db="EMBL/GenBank/DDBJ databases">
        <authorList>
            <person name="Seilhamer J.J."/>
        </authorList>
    </citation>
    <scope>NUCLEOTIDE SEQUENCE [LARGE SCALE GENOMIC DNA]</scope>
    <source>
        <strain evidence="7 8">NML150140-1</strain>
    </source>
</reference>
<comment type="caution">
    <text evidence="7">The sequence shown here is derived from an EMBL/GenBank/DDBJ whole genome shotgun (WGS) entry which is preliminary data.</text>
</comment>
<feature type="transmembrane region" description="Helical" evidence="6">
    <location>
        <begin position="163"/>
        <end position="188"/>
    </location>
</feature>
<comment type="similarity">
    <text evidence="2">Belongs to the purine-cytosine permease (2.A.39) family.</text>
</comment>
<dbReference type="PANTHER" id="PTHR30569:SF0">
    <property type="entry name" value="CYTOSINE PERMEASE"/>
    <property type="match status" value="1"/>
</dbReference>
<feature type="transmembrane region" description="Helical" evidence="6">
    <location>
        <begin position="50"/>
        <end position="69"/>
    </location>
</feature>
<protein>
    <recommendedName>
        <fullName evidence="9">Cytosine permease</fullName>
    </recommendedName>
</protein>
<dbReference type="PANTHER" id="PTHR30569">
    <property type="entry name" value="CYTOSINE TRANSPORTER CODB"/>
    <property type="match status" value="1"/>
</dbReference>
<feature type="transmembrane region" description="Helical" evidence="6">
    <location>
        <begin position="132"/>
        <end position="151"/>
    </location>
</feature>
<dbReference type="Gene3D" id="1.10.4160.10">
    <property type="entry name" value="Hydantoin permease"/>
    <property type="match status" value="1"/>
</dbReference>
<feature type="transmembrane region" description="Helical" evidence="6">
    <location>
        <begin position="364"/>
        <end position="382"/>
    </location>
</feature>
<dbReference type="Proteomes" id="UP000094271">
    <property type="component" value="Unassembled WGS sequence"/>
</dbReference>
<sequence>METTTLTRVPESERRPWWSLAFIWAGSVICIPALMVGSMVMAGMDFKQSCLCMVIGYVIVVFYMCLMGIQSSDLGLPCTVAISRAYGVRGSSFLVSLVIAISNIGWFGSQTALCATSFCNIMSGYLHIDFPLWLSCIIWGSLMFITSVYGVKLIDFLNRVSVPALFIMLIWGVIAALMRGAAAAVTVYQPPMVLGWTYGITLAVAGFASGAVTCGDYTRYGKNRKDTILSCVVGVLPTGIGALVIGGFLAVAMGNFDLSVVFSSFGFPIIGMLVLILATWTTNTGNAYISGIAICNMFKLKDGRRPVVTLIAGAAGTALALLGIADVFAGFLNIIAALVPAVAGVAIADYWIMGKGRADLWEPFEGVNWIGVVSWLAGAAVAKWGTFFVPTLMGIVVAIVVYCLGALIIKNEKINPIYAMNLKLTQTAEKE</sequence>
<feature type="transmembrane region" description="Helical" evidence="6">
    <location>
        <begin position="194"/>
        <end position="215"/>
    </location>
</feature>
<evidence type="ECO:0000313" key="7">
    <source>
        <dbReference type="EMBL" id="ODR54273.1"/>
    </source>
</evidence>
<evidence type="ECO:0000256" key="3">
    <source>
        <dbReference type="ARBA" id="ARBA00022692"/>
    </source>
</evidence>
<keyword evidence="3 6" id="KW-0812">Transmembrane</keyword>
<evidence type="ECO:0000256" key="2">
    <source>
        <dbReference type="ARBA" id="ARBA00008974"/>
    </source>
</evidence>
<evidence type="ECO:0000256" key="5">
    <source>
        <dbReference type="ARBA" id="ARBA00023136"/>
    </source>
</evidence>
<dbReference type="CDD" id="cd11484">
    <property type="entry name" value="SLC-NCS1sbd_CobB-like"/>
    <property type="match status" value="1"/>
</dbReference>
<name>A0A1E3UMQ9_9FIRM</name>
<keyword evidence="5 6" id="KW-0472">Membrane</keyword>
<organism evidence="7 8">
    <name type="scientific">Eisenbergiella tayi</name>
    <dbReference type="NCBI Taxonomy" id="1432052"/>
    <lineage>
        <taxon>Bacteria</taxon>
        <taxon>Bacillati</taxon>
        <taxon>Bacillota</taxon>
        <taxon>Clostridia</taxon>
        <taxon>Lachnospirales</taxon>
        <taxon>Lachnospiraceae</taxon>
        <taxon>Eisenbergiella</taxon>
    </lineage>
</organism>
<feature type="transmembrane region" description="Helical" evidence="6">
    <location>
        <begin position="307"/>
        <end position="325"/>
    </location>
</feature>
<feature type="transmembrane region" description="Helical" evidence="6">
    <location>
        <begin position="20"/>
        <end position="43"/>
    </location>
</feature>
<feature type="transmembrane region" description="Helical" evidence="6">
    <location>
        <begin position="388"/>
        <end position="409"/>
    </location>
</feature>
<dbReference type="GO" id="GO:0015209">
    <property type="term" value="F:cytosine transmembrane transporter activity"/>
    <property type="evidence" value="ECO:0007669"/>
    <property type="project" value="InterPro"/>
</dbReference>
<gene>
    <name evidence="7" type="ORF">BEI59_06125</name>
</gene>
<dbReference type="InterPro" id="IPR030191">
    <property type="entry name" value="CodB"/>
</dbReference>
<feature type="transmembrane region" description="Helical" evidence="6">
    <location>
        <begin position="258"/>
        <end position="280"/>
    </location>
</feature>
<comment type="subcellular location">
    <subcellularLocation>
        <location evidence="1">Membrane</location>
        <topology evidence="1">Multi-pass membrane protein</topology>
    </subcellularLocation>
</comment>
<evidence type="ECO:0000256" key="1">
    <source>
        <dbReference type="ARBA" id="ARBA00004141"/>
    </source>
</evidence>
<dbReference type="InterPro" id="IPR001248">
    <property type="entry name" value="Pur-cyt_permease"/>
</dbReference>
<dbReference type="EMBL" id="MEHA01000003">
    <property type="protein sequence ID" value="ODR54273.1"/>
    <property type="molecule type" value="Genomic_DNA"/>
</dbReference>